<dbReference type="AlphaFoldDB" id="B1VB23"/>
<keyword evidence="1" id="KW-1133">Transmembrane helix</keyword>
<dbReference type="KEGG" id="pal:PA0812"/>
<proteinExistence type="predicted"/>
<evidence type="ECO:0000313" key="3">
    <source>
        <dbReference type="Proteomes" id="UP000008323"/>
    </source>
</evidence>
<dbReference type="Proteomes" id="UP000008323">
    <property type="component" value="Chromosome"/>
</dbReference>
<name>B1VB23_PHYAS</name>
<keyword evidence="1" id="KW-0812">Transmembrane</keyword>
<dbReference type="EMBL" id="AM422018">
    <property type="protein sequence ID" value="CAM12146.1"/>
    <property type="molecule type" value="Genomic_DNA"/>
</dbReference>
<gene>
    <name evidence="2" type="ordered locus">PA0812</name>
</gene>
<feature type="transmembrane region" description="Helical" evidence="1">
    <location>
        <begin position="30"/>
        <end position="52"/>
    </location>
</feature>
<evidence type="ECO:0000256" key="1">
    <source>
        <dbReference type="SAM" id="Phobius"/>
    </source>
</evidence>
<sequence>MKIKKKLSFCLKTLSFSILACYFRSHTSSFFSYLFWLFFVSHFVVKIIDYIFSYEFILLILRMTTISL</sequence>
<protein>
    <submittedName>
        <fullName evidence="2">Uncharacterized protein</fullName>
    </submittedName>
</protein>
<organism evidence="2 3">
    <name type="scientific">Phytoplasma australiense</name>
    <dbReference type="NCBI Taxonomy" id="59748"/>
    <lineage>
        <taxon>Bacteria</taxon>
        <taxon>Bacillati</taxon>
        <taxon>Mycoplasmatota</taxon>
        <taxon>Mollicutes</taxon>
        <taxon>Acholeplasmatales</taxon>
        <taxon>Acholeplasmataceae</taxon>
        <taxon>Candidatus Phytoplasma</taxon>
        <taxon>16SrXII (Stolbur group)</taxon>
    </lineage>
</organism>
<evidence type="ECO:0000313" key="2">
    <source>
        <dbReference type="EMBL" id="CAM12146.1"/>
    </source>
</evidence>
<reference evidence="2 3" key="1">
    <citation type="journal article" date="2008" name="J. Bacteriol.">
        <title>Comparative genome analysis of 'Candidatus Phytoplasma australiense' (subgroup tuf-Australia I; rp-A) and 'Ca. Phytoplasma asteris' strains OY-M and AY-WB.</title>
        <authorList>
            <person name="Tran-Nguyen L.T."/>
            <person name="Kube M."/>
            <person name="Schneider B."/>
            <person name="Reinhardt R."/>
            <person name="Gibb K.S."/>
        </authorList>
    </citation>
    <scope>NUCLEOTIDE SEQUENCE [LARGE SCALE GENOMIC DNA]</scope>
</reference>
<accession>B1VB23</accession>
<keyword evidence="1" id="KW-0472">Membrane</keyword>